<keyword evidence="2" id="KW-1185">Reference proteome</keyword>
<dbReference type="EMBL" id="JAXOVC010000002">
    <property type="protein sequence ID" value="KAK4505380.1"/>
    <property type="molecule type" value="Genomic_DNA"/>
</dbReference>
<accession>A0ABR0EWB6</accession>
<organism evidence="1 2">
    <name type="scientific">Zasmidium cellare</name>
    <name type="common">Wine cellar mold</name>
    <name type="synonym">Racodium cellare</name>
    <dbReference type="NCBI Taxonomy" id="395010"/>
    <lineage>
        <taxon>Eukaryota</taxon>
        <taxon>Fungi</taxon>
        <taxon>Dikarya</taxon>
        <taxon>Ascomycota</taxon>
        <taxon>Pezizomycotina</taxon>
        <taxon>Dothideomycetes</taxon>
        <taxon>Dothideomycetidae</taxon>
        <taxon>Mycosphaerellales</taxon>
        <taxon>Mycosphaerellaceae</taxon>
        <taxon>Zasmidium</taxon>
    </lineage>
</organism>
<name>A0ABR0EWB6_ZASCE</name>
<protein>
    <submittedName>
        <fullName evidence="1">Uncharacterized protein</fullName>
    </submittedName>
</protein>
<evidence type="ECO:0000313" key="1">
    <source>
        <dbReference type="EMBL" id="KAK4505380.1"/>
    </source>
</evidence>
<sequence>MVESREDESSTELTALNILDCIKDTWLGNELICSGITGTAEHIFGESAALLDDVESYSDGEGLWHDESCPCSETNGLYAFFRERPCICEVQSEIDDELIAALPSDSGKLSEAITALLDYGTGALDCLLHDDSLAWEAPIWHFLRFAQKLDDVVLAICRNLVKTTTKRDAMKIFDALKKARKALKAHHKVFRHVYLYHSMAFMIEHGAEDTSYLVFKVIDGCGLPDELVEMIREYYIEVRAEEMDLVRRQERYYNTYRNRSDLDQQYSRSLKLAKSVLPTLSAG</sequence>
<evidence type="ECO:0000313" key="2">
    <source>
        <dbReference type="Proteomes" id="UP001305779"/>
    </source>
</evidence>
<dbReference type="Proteomes" id="UP001305779">
    <property type="component" value="Unassembled WGS sequence"/>
</dbReference>
<comment type="caution">
    <text evidence="1">The sequence shown here is derived from an EMBL/GenBank/DDBJ whole genome shotgun (WGS) entry which is preliminary data.</text>
</comment>
<gene>
    <name evidence="1" type="ORF">PRZ48_003343</name>
</gene>
<reference evidence="1 2" key="1">
    <citation type="journal article" date="2023" name="G3 (Bethesda)">
        <title>A chromosome-level genome assembly of Zasmidium syzygii isolated from banana leaves.</title>
        <authorList>
            <person name="van Westerhoven A.C."/>
            <person name="Mehrabi R."/>
            <person name="Talebi R."/>
            <person name="Steentjes M.B.F."/>
            <person name="Corcolon B."/>
            <person name="Chong P.A."/>
            <person name="Kema G.H.J."/>
            <person name="Seidl M.F."/>
        </authorList>
    </citation>
    <scope>NUCLEOTIDE SEQUENCE [LARGE SCALE GENOMIC DNA]</scope>
    <source>
        <strain evidence="1 2">P124</strain>
    </source>
</reference>
<proteinExistence type="predicted"/>